<accession>A0ABR7ZTE2</accession>
<reference evidence="1 2" key="1">
    <citation type="journal article" date="2020" name="ISME J.">
        <title>Comparative genomics reveals insights into cyanobacterial evolution and habitat adaptation.</title>
        <authorList>
            <person name="Chen M.Y."/>
            <person name="Teng W.K."/>
            <person name="Zhao L."/>
            <person name="Hu C.X."/>
            <person name="Zhou Y.K."/>
            <person name="Han B.P."/>
            <person name="Song L.R."/>
            <person name="Shu W.S."/>
        </authorList>
    </citation>
    <scope>NUCLEOTIDE SEQUENCE [LARGE SCALE GENOMIC DNA]</scope>
    <source>
        <strain evidence="1 2">FACHB-723</strain>
    </source>
</reference>
<evidence type="ECO:0000313" key="1">
    <source>
        <dbReference type="EMBL" id="MBD2187206.1"/>
    </source>
</evidence>
<name>A0ABR7ZTE2_9CYAN</name>
<dbReference type="Proteomes" id="UP000642094">
    <property type="component" value="Unassembled WGS sequence"/>
</dbReference>
<evidence type="ECO:0000313" key="2">
    <source>
        <dbReference type="Proteomes" id="UP000642094"/>
    </source>
</evidence>
<dbReference type="RefSeq" id="WP_190402087.1">
    <property type="nucleotide sequence ID" value="NZ_JACJQB010000003.1"/>
</dbReference>
<keyword evidence="2" id="KW-1185">Reference proteome</keyword>
<protein>
    <recommendedName>
        <fullName evidence="3">Uma2 family endonuclease</fullName>
    </recommendedName>
</protein>
<sequence length="46" mass="5337">MIVQPHIDQTSYLSPEEFLDWEASQDLKYEYKNGKIIAITGGTIRH</sequence>
<dbReference type="EMBL" id="JACJQB010000003">
    <property type="protein sequence ID" value="MBD2187206.1"/>
    <property type="molecule type" value="Genomic_DNA"/>
</dbReference>
<gene>
    <name evidence="1" type="ORF">H6F41_03475</name>
</gene>
<proteinExistence type="predicted"/>
<evidence type="ECO:0008006" key="3">
    <source>
        <dbReference type="Google" id="ProtNLM"/>
    </source>
</evidence>
<comment type="caution">
    <text evidence="1">The sequence shown here is derived from an EMBL/GenBank/DDBJ whole genome shotgun (WGS) entry which is preliminary data.</text>
</comment>
<organism evidence="1 2">
    <name type="scientific">Pseudanabaena mucicola FACHB-723</name>
    <dbReference type="NCBI Taxonomy" id="2692860"/>
    <lineage>
        <taxon>Bacteria</taxon>
        <taxon>Bacillati</taxon>
        <taxon>Cyanobacteriota</taxon>
        <taxon>Cyanophyceae</taxon>
        <taxon>Pseudanabaenales</taxon>
        <taxon>Pseudanabaenaceae</taxon>
        <taxon>Pseudanabaena</taxon>
    </lineage>
</organism>